<dbReference type="PRINTS" id="PR00385">
    <property type="entry name" value="P450"/>
</dbReference>
<accession>A0A975K4J9</accession>
<keyword evidence="2" id="KW-0408">Iron</keyword>
<dbReference type="GO" id="GO:0016705">
    <property type="term" value="F:oxidoreductase activity, acting on paired donors, with incorporation or reduction of molecular oxygen"/>
    <property type="evidence" value="ECO:0007669"/>
    <property type="project" value="InterPro"/>
</dbReference>
<keyword evidence="2" id="KW-0479">Metal-binding</keyword>
<dbReference type="Proteomes" id="UP000681425">
    <property type="component" value="Chromosome"/>
</dbReference>
<keyword evidence="3" id="KW-0812">Transmembrane</keyword>
<dbReference type="SUPFAM" id="SSF48264">
    <property type="entry name" value="Cytochrome P450"/>
    <property type="match status" value="1"/>
</dbReference>
<keyword evidence="3" id="KW-1133">Transmembrane helix</keyword>
<keyword evidence="5" id="KW-1185">Reference proteome</keyword>
<dbReference type="PRINTS" id="PR00359">
    <property type="entry name" value="BP450"/>
</dbReference>
<name>A0A975K4J9_9SPHN</name>
<dbReference type="AlphaFoldDB" id="A0A975K4J9"/>
<protein>
    <submittedName>
        <fullName evidence="4">Cytochrome P450</fullName>
    </submittedName>
</protein>
<dbReference type="PROSITE" id="PS00086">
    <property type="entry name" value="CYTOCHROME_P450"/>
    <property type="match status" value="1"/>
</dbReference>
<dbReference type="InterPro" id="IPR036396">
    <property type="entry name" value="Cyt_P450_sf"/>
</dbReference>
<evidence type="ECO:0000256" key="2">
    <source>
        <dbReference type="RuleBase" id="RU000461"/>
    </source>
</evidence>
<dbReference type="GO" id="GO:0005506">
    <property type="term" value="F:iron ion binding"/>
    <property type="evidence" value="ECO:0007669"/>
    <property type="project" value="InterPro"/>
</dbReference>
<dbReference type="Pfam" id="PF00067">
    <property type="entry name" value="p450"/>
    <property type="match status" value="1"/>
</dbReference>
<evidence type="ECO:0000313" key="4">
    <source>
        <dbReference type="EMBL" id="QUT04725.1"/>
    </source>
</evidence>
<dbReference type="InterPro" id="IPR017972">
    <property type="entry name" value="Cyt_P450_CS"/>
</dbReference>
<dbReference type="GO" id="GO:0020037">
    <property type="term" value="F:heme binding"/>
    <property type="evidence" value="ECO:0007669"/>
    <property type="project" value="InterPro"/>
</dbReference>
<dbReference type="InterPro" id="IPR001128">
    <property type="entry name" value="Cyt_P450"/>
</dbReference>
<dbReference type="PANTHER" id="PTHR46696">
    <property type="entry name" value="P450, PUTATIVE (EUROFUNG)-RELATED"/>
    <property type="match status" value="1"/>
</dbReference>
<dbReference type="KEGG" id="spph:KFK14_17020"/>
<evidence type="ECO:0000256" key="1">
    <source>
        <dbReference type="ARBA" id="ARBA00010617"/>
    </source>
</evidence>
<dbReference type="GO" id="GO:0004497">
    <property type="term" value="F:monooxygenase activity"/>
    <property type="evidence" value="ECO:0007669"/>
    <property type="project" value="UniProtKB-KW"/>
</dbReference>
<comment type="similarity">
    <text evidence="1 2">Belongs to the cytochrome P450 family.</text>
</comment>
<proteinExistence type="inferred from homology"/>
<dbReference type="EMBL" id="CP073910">
    <property type="protein sequence ID" value="QUT04725.1"/>
    <property type="molecule type" value="Genomic_DNA"/>
</dbReference>
<dbReference type="RefSeq" id="WP_212608486.1">
    <property type="nucleotide sequence ID" value="NZ_CP073910.1"/>
</dbReference>
<evidence type="ECO:0000313" key="5">
    <source>
        <dbReference type="Proteomes" id="UP000681425"/>
    </source>
</evidence>
<evidence type="ECO:0000256" key="3">
    <source>
        <dbReference type="SAM" id="Phobius"/>
    </source>
</evidence>
<organism evidence="4 5">
    <name type="scientific">Sphingobium phenoxybenzoativorans</name>
    <dbReference type="NCBI Taxonomy" id="1592790"/>
    <lineage>
        <taxon>Bacteria</taxon>
        <taxon>Pseudomonadati</taxon>
        <taxon>Pseudomonadota</taxon>
        <taxon>Alphaproteobacteria</taxon>
        <taxon>Sphingomonadales</taxon>
        <taxon>Sphingomonadaceae</taxon>
        <taxon>Sphingobium</taxon>
    </lineage>
</organism>
<dbReference type="Gene3D" id="1.10.630.10">
    <property type="entry name" value="Cytochrome P450"/>
    <property type="match status" value="1"/>
</dbReference>
<keyword evidence="2" id="KW-0349">Heme</keyword>
<feature type="transmembrane region" description="Helical" evidence="3">
    <location>
        <begin position="232"/>
        <end position="253"/>
    </location>
</feature>
<keyword evidence="2" id="KW-0503">Monooxygenase</keyword>
<keyword evidence="2" id="KW-0560">Oxidoreductase</keyword>
<keyword evidence="3" id="KW-0472">Membrane</keyword>
<sequence>MAALAIPDHIPPELVVDLDIYDLPGASDDPQRAWLNFRGFGPIIWSPHNGGHWVATEGADVAAFFRDHKRFSSASVTIPSVPADPLLPLEADPPTHGDYRRAIMSFLTPVRVRALEQDIRVLTGELIDGFLPAGACEFIGDFAHRLPLIIVLRLLDLPIADRAWLHARTEVFARHPDLEAKLTAYGEVRAYLDDRIAERCSKPGDDLISHLLSAEVDGRPLNSGELLSTCTMVTFAGLDTVAAMFGFIALFLARNAEMRRFIVGHPDHMSAIVPELLRRYATSNMGRVLAEDVVHNGVTMKRGDHIMLSPSLHNLDPAIFPDPERIDFGRPPRHISFGTGVHSCAGAQLARMEVQIFIEEWLRRIPDFSVAAGAEVPARAGPVNTIDHLPLVWKPPS</sequence>
<dbReference type="InterPro" id="IPR002397">
    <property type="entry name" value="Cyt_P450_B"/>
</dbReference>
<gene>
    <name evidence="4" type="ORF">KFK14_17020</name>
</gene>
<reference evidence="4" key="1">
    <citation type="submission" date="2021-04" db="EMBL/GenBank/DDBJ databases">
        <title>Isolation of p-tert-butylphenol degrading bacteria Sphingobium phenoxybenzoativorans Tas13 from active sludge.</title>
        <authorList>
            <person name="Li Y."/>
        </authorList>
    </citation>
    <scope>NUCLEOTIDE SEQUENCE</scope>
    <source>
        <strain evidence="4">Tas13</strain>
    </source>
</reference>
<dbReference type="PANTHER" id="PTHR46696:SF6">
    <property type="entry name" value="P450, PUTATIVE (EUROFUNG)-RELATED"/>
    <property type="match status" value="1"/>
</dbReference>